<proteinExistence type="predicted"/>
<feature type="domain" description="Domain X" evidence="1">
    <location>
        <begin position="14"/>
        <end position="57"/>
    </location>
</feature>
<reference evidence="2 3" key="1">
    <citation type="journal article" date="2023" name="Int. J. Syst. Evol. Microbiol.">
        <title>The observation of taxonomic boundaries for the 16SrII and 16SrXXV phytoplasmas using genome-based delimitation.</title>
        <authorList>
            <person name="Rodrigues Jardim B."/>
            <person name="Tran-Nguyen L.T.T."/>
            <person name="Gambley C."/>
            <person name="Al-Sadi A.M."/>
            <person name="Al-Subhi A.M."/>
            <person name="Foissac X."/>
            <person name="Salar P."/>
            <person name="Cai H."/>
            <person name="Yang J.Y."/>
            <person name="Davis R."/>
            <person name="Jones L."/>
            <person name="Rodoni B."/>
            <person name="Constable F.E."/>
        </authorList>
    </citation>
    <scope>NUCLEOTIDE SEQUENCE [LARGE SCALE GENOMIC DNA]</scope>
    <source>
        <strain evidence="2">BAWM-BFA-CoWB</strain>
    </source>
</reference>
<evidence type="ECO:0000313" key="2">
    <source>
        <dbReference type="EMBL" id="MDO8057165.1"/>
    </source>
</evidence>
<dbReference type="Pfam" id="PF01348">
    <property type="entry name" value="Intron_maturas2"/>
    <property type="match status" value="1"/>
</dbReference>
<evidence type="ECO:0000259" key="1">
    <source>
        <dbReference type="Pfam" id="PF01348"/>
    </source>
</evidence>
<dbReference type="InterPro" id="IPR024937">
    <property type="entry name" value="Domain_X"/>
</dbReference>
<gene>
    <name evidence="2" type="ORF">OC698_00370</name>
</gene>
<dbReference type="EMBL" id="JAOSIT010000003">
    <property type="protein sequence ID" value="MDO8057165.1"/>
    <property type="molecule type" value="Genomic_DNA"/>
</dbReference>
<name>A0ABT9D0E7_9MOLU</name>
<dbReference type="Proteomes" id="UP001170666">
    <property type="component" value="Unassembled WGS sequence"/>
</dbReference>
<protein>
    <recommendedName>
        <fullName evidence="1">Domain X domain-containing protein</fullName>
    </recommendedName>
</protein>
<keyword evidence="3" id="KW-1185">Reference proteome</keyword>
<accession>A0ABT9D0E7</accession>
<dbReference type="RefSeq" id="WP_304512778.1">
    <property type="nucleotide sequence ID" value="NZ_JAOSIT010000003.1"/>
</dbReference>
<sequence length="60" mass="7186">MKAEEYRYEYNRLIKGKVKHDETLVDRDKLEIIRTYKTIARGIIRYFCLANNLGVLSHLN</sequence>
<organism evidence="2 3">
    <name type="scientific">Candidatus Phytoplasma gossypii</name>
    <dbReference type="NCBI Taxonomy" id="2982629"/>
    <lineage>
        <taxon>Bacteria</taxon>
        <taxon>Bacillati</taxon>
        <taxon>Mycoplasmatota</taxon>
        <taxon>Mollicutes</taxon>
        <taxon>Acholeplasmatales</taxon>
        <taxon>Acholeplasmataceae</taxon>
        <taxon>Candidatus Phytoplasma</taxon>
        <taxon>16SrII (Peanut WB group)</taxon>
    </lineage>
</organism>
<evidence type="ECO:0000313" key="3">
    <source>
        <dbReference type="Proteomes" id="UP001170666"/>
    </source>
</evidence>
<comment type="caution">
    <text evidence="2">The sequence shown here is derived from an EMBL/GenBank/DDBJ whole genome shotgun (WGS) entry which is preliminary data.</text>
</comment>